<evidence type="ECO:0000313" key="1">
    <source>
        <dbReference type="EMBL" id="KKM03303.1"/>
    </source>
</evidence>
<sequence length="208" mass="22374">MAISYPLSTPTTSGQQSIRITANSVVAVSRSPFTRAIQAQVHQGQWWDLQVTIMSGQREDIEPWAAFLMKLNGQEGTFLLGDNVNSNPRGAADGAPLIDGALQVGNEIDIKGASLGTTNYLMEGDWIGFNQLTIPRLYKVLEDVDSDGAGDLTVTIWPNVNSATSPANGVAVAMQSPKGVFRLASNAMPYAIRRGTVYELSFRAISEV</sequence>
<accession>A0A0F9JWN2</accession>
<gene>
    <name evidence="1" type="ORF">LCGC14_1775800</name>
</gene>
<organism evidence="1">
    <name type="scientific">marine sediment metagenome</name>
    <dbReference type="NCBI Taxonomy" id="412755"/>
    <lineage>
        <taxon>unclassified sequences</taxon>
        <taxon>metagenomes</taxon>
        <taxon>ecological metagenomes</taxon>
    </lineage>
</organism>
<comment type="caution">
    <text evidence="1">The sequence shown here is derived from an EMBL/GenBank/DDBJ whole genome shotgun (WGS) entry which is preliminary data.</text>
</comment>
<name>A0A0F9JWN2_9ZZZZ</name>
<proteinExistence type="predicted"/>
<reference evidence="1" key="1">
    <citation type="journal article" date="2015" name="Nature">
        <title>Complex archaea that bridge the gap between prokaryotes and eukaryotes.</title>
        <authorList>
            <person name="Spang A."/>
            <person name="Saw J.H."/>
            <person name="Jorgensen S.L."/>
            <person name="Zaremba-Niedzwiedzka K."/>
            <person name="Martijn J."/>
            <person name="Lind A.E."/>
            <person name="van Eijk R."/>
            <person name="Schleper C."/>
            <person name="Guy L."/>
            <person name="Ettema T.J."/>
        </authorList>
    </citation>
    <scope>NUCLEOTIDE SEQUENCE</scope>
</reference>
<protein>
    <submittedName>
        <fullName evidence="1">Uncharacterized protein</fullName>
    </submittedName>
</protein>
<dbReference type="AlphaFoldDB" id="A0A0F9JWN2"/>
<dbReference type="EMBL" id="LAZR01016716">
    <property type="protein sequence ID" value="KKM03303.1"/>
    <property type="molecule type" value="Genomic_DNA"/>
</dbReference>